<evidence type="ECO:0000313" key="9">
    <source>
        <dbReference type="EMBL" id="OZG65455.1"/>
    </source>
</evidence>
<comment type="cofactor">
    <cofactor evidence="1">
        <name>pyridoxal 5'-phosphate</name>
        <dbReference type="ChEBI" id="CHEBI:597326"/>
    </cofactor>
</comment>
<dbReference type="Proteomes" id="UP000216451">
    <property type="component" value="Unassembled WGS sequence"/>
</dbReference>
<evidence type="ECO:0000256" key="1">
    <source>
        <dbReference type="ARBA" id="ARBA00001933"/>
    </source>
</evidence>
<dbReference type="InterPro" id="IPR015424">
    <property type="entry name" value="PyrdxlP-dep_Trfase"/>
</dbReference>
<evidence type="ECO:0000256" key="7">
    <source>
        <dbReference type="SAM" id="MobiDB-lite"/>
    </source>
</evidence>
<gene>
    <name evidence="9" type="ORF">BAQU_1638</name>
</gene>
<evidence type="ECO:0000256" key="4">
    <source>
        <dbReference type="ARBA" id="ARBA00022679"/>
    </source>
</evidence>
<keyword evidence="3 9" id="KW-0032">Aminotransferase</keyword>
<evidence type="ECO:0000256" key="5">
    <source>
        <dbReference type="ARBA" id="ARBA00022898"/>
    </source>
</evidence>
<keyword evidence="10" id="KW-1185">Reference proteome</keyword>
<dbReference type="InterPro" id="IPR051926">
    <property type="entry name" value="Ala_Aminotransferase"/>
</dbReference>
<dbReference type="SUPFAM" id="SSF53383">
    <property type="entry name" value="PLP-dependent transferases"/>
    <property type="match status" value="1"/>
</dbReference>
<reference evidence="9 10" key="1">
    <citation type="journal article" date="2017" name="BMC Genomics">
        <title>Comparative genomic and phylogenomic analyses of the Bifidobacteriaceae family.</title>
        <authorList>
            <person name="Lugli G.A."/>
            <person name="Milani C."/>
            <person name="Turroni F."/>
            <person name="Duranti S."/>
            <person name="Mancabelli L."/>
            <person name="Mangifesta M."/>
            <person name="Ferrario C."/>
            <person name="Modesto M."/>
            <person name="Mattarelli P."/>
            <person name="Jiri K."/>
            <person name="van Sinderen D."/>
            <person name="Ventura M."/>
        </authorList>
    </citation>
    <scope>NUCLEOTIDE SEQUENCE [LARGE SCALE GENOMIC DNA]</scope>
    <source>
        <strain evidence="9 10">LMG 28769</strain>
    </source>
</reference>
<dbReference type="CDD" id="cd00609">
    <property type="entry name" value="AAT_like"/>
    <property type="match status" value="1"/>
</dbReference>
<feature type="domain" description="Aminotransferase class I/classII large" evidence="8">
    <location>
        <begin position="54"/>
        <end position="368"/>
    </location>
</feature>
<dbReference type="InterPro" id="IPR015421">
    <property type="entry name" value="PyrdxlP-dep_Trfase_major"/>
</dbReference>
<comment type="similarity">
    <text evidence="2">Belongs to the class-I pyridoxal-phosphate-dependent aminotransferase family.</text>
</comment>
<dbReference type="GO" id="GO:0004021">
    <property type="term" value="F:L-alanine:2-oxoglutarate aminotransferase activity"/>
    <property type="evidence" value="ECO:0007669"/>
    <property type="project" value="UniProtKB-EC"/>
</dbReference>
<evidence type="ECO:0000259" key="8">
    <source>
        <dbReference type="Pfam" id="PF00155"/>
    </source>
</evidence>
<evidence type="ECO:0000256" key="2">
    <source>
        <dbReference type="ARBA" id="ARBA00007441"/>
    </source>
</evidence>
<dbReference type="Gene3D" id="3.90.1150.10">
    <property type="entry name" value="Aspartate Aminotransferase, domain 1"/>
    <property type="match status" value="1"/>
</dbReference>
<keyword evidence="5" id="KW-0663">Pyridoxal phosphate</keyword>
<evidence type="ECO:0000313" key="10">
    <source>
        <dbReference type="Proteomes" id="UP000216451"/>
    </source>
</evidence>
<dbReference type="InterPro" id="IPR015422">
    <property type="entry name" value="PyrdxlP-dep_Trfase_small"/>
</dbReference>
<dbReference type="EC" id="2.6.1.2" evidence="6"/>
<dbReference type="EMBL" id="MWXA01000008">
    <property type="protein sequence ID" value="OZG65455.1"/>
    <property type="molecule type" value="Genomic_DNA"/>
</dbReference>
<dbReference type="PANTHER" id="PTHR43488">
    <property type="entry name" value="GLUTAMATE-PYRUVATE AMINOTRANSFERASE ALAA"/>
    <property type="match status" value="1"/>
</dbReference>
<accession>A0A261G2I8</accession>
<evidence type="ECO:0000256" key="3">
    <source>
        <dbReference type="ARBA" id="ARBA00022576"/>
    </source>
</evidence>
<dbReference type="PANTHER" id="PTHR43488:SF2">
    <property type="entry name" value="GLUTAMATE-PYRUVATE AMINOTRANSFERASE ALAA"/>
    <property type="match status" value="1"/>
</dbReference>
<feature type="region of interest" description="Disordered" evidence="7">
    <location>
        <begin position="30"/>
        <end position="58"/>
    </location>
</feature>
<proteinExistence type="inferred from homology"/>
<protein>
    <recommendedName>
        <fullName evidence="6">alanine transaminase</fullName>
        <ecNumber evidence="6">2.6.1.2</ecNumber>
    </recommendedName>
</protein>
<dbReference type="RefSeq" id="WP_094694637.1">
    <property type="nucleotide sequence ID" value="NZ_JBDNSG010000011.1"/>
</dbReference>
<name>A0A261G2I8_9BIFI</name>
<sequence>MHFSSRVEYGSLNPIADEEAKDRSRGVTFSKLNDANPTIHGLAPEPLPGPYRADPRGPRESREAICSFIAKHEGAIQPDPDALFVLSSTSQAYSWLMKLLCDAGDAVMVPKPGYPLVDSIARLECVRSISYPLHFDGSWTIDIAAIEEQLAHGNPQRIRAIVLINPNNPTASYVQSWERQQLIRICASYGLAIIADEVFFEYSLQTDEEQLERAQTVGQRFAGESQVLTFALDGFSKLLAAPHAKVGWIRVSGPQRERQEALTRLDTIADDYLPMSNIIAQRIPELLALADTQLCKVRARVRANYTCLLSMVAQHPTGVADVLPAQAGWNVLLRFPSVIDEDALVLALLRKHRLSAQPGYYFDMPSNGVLAVSLLPEMHVFERQIRAVLSQIDELLRA</sequence>
<dbReference type="InterPro" id="IPR004839">
    <property type="entry name" value="Aminotransferase_I/II_large"/>
</dbReference>
<dbReference type="GO" id="GO:0030170">
    <property type="term" value="F:pyridoxal phosphate binding"/>
    <property type="evidence" value="ECO:0007669"/>
    <property type="project" value="InterPro"/>
</dbReference>
<dbReference type="Pfam" id="PF00155">
    <property type="entry name" value="Aminotran_1_2"/>
    <property type="match status" value="1"/>
</dbReference>
<dbReference type="GeneID" id="98296300"/>
<organism evidence="9 10">
    <name type="scientific">Bifidobacterium aquikefiri</name>
    <dbReference type="NCBI Taxonomy" id="1653207"/>
    <lineage>
        <taxon>Bacteria</taxon>
        <taxon>Bacillati</taxon>
        <taxon>Actinomycetota</taxon>
        <taxon>Actinomycetes</taxon>
        <taxon>Bifidobacteriales</taxon>
        <taxon>Bifidobacteriaceae</taxon>
        <taxon>Bifidobacterium</taxon>
    </lineage>
</organism>
<dbReference type="Gene3D" id="3.40.640.10">
    <property type="entry name" value="Type I PLP-dependent aspartate aminotransferase-like (Major domain)"/>
    <property type="match status" value="1"/>
</dbReference>
<dbReference type="OrthoDB" id="9763453at2"/>
<comment type="caution">
    <text evidence="9">The sequence shown here is derived from an EMBL/GenBank/DDBJ whole genome shotgun (WGS) entry which is preliminary data.</text>
</comment>
<dbReference type="AlphaFoldDB" id="A0A261G2I8"/>
<keyword evidence="4 9" id="KW-0808">Transferase</keyword>
<evidence type="ECO:0000256" key="6">
    <source>
        <dbReference type="ARBA" id="ARBA00026106"/>
    </source>
</evidence>